<accession>A0ABD0YR18</accession>
<keyword evidence="2" id="KW-1185">Reference proteome</keyword>
<evidence type="ECO:0000313" key="2">
    <source>
        <dbReference type="Proteomes" id="UP001558652"/>
    </source>
</evidence>
<dbReference type="Proteomes" id="UP001558652">
    <property type="component" value="Unassembled WGS sequence"/>
</dbReference>
<protein>
    <submittedName>
        <fullName evidence="1">Uncharacterized protein</fullName>
    </submittedName>
</protein>
<organism evidence="1 2">
    <name type="scientific">Ranatra chinensis</name>
    <dbReference type="NCBI Taxonomy" id="642074"/>
    <lineage>
        <taxon>Eukaryota</taxon>
        <taxon>Metazoa</taxon>
        <taxon>Ecdysozoa</taxon>
        <taxon>Arthropoda</taxon>
        <taxon>Hexapoda</taxon>
        <taxon>Insecta</taxon>
        <taxon>Pterygota</taxon>
        <taxon>Neoptera</taxon>
        <taxon>Paraneoptera</taxon>
        <taxon>Hemiptera</taxon>
        <taxon>Heteroptera</taxon>
        <taxon>Panheteroptera</taxon>
        <taxon>Nepomorpha</taxon>
        <taxon>Nepidae</taxon>
        <taxon>Ranatrinae</taxon>
        <taxon>Ranatra</taxon>
    </lineage>
</organism>
<sequence length="112" mass="13613">MLDVLEGQVLRRIFVPVYDDGRRRMRTNKELTVLYHDSVIRLQRLRWYGHLQRMSDERLMRVFQFQPYSSRPRGRPRNRWADAVRVAMGSTGTPPNFDRQEWERLVKDARDH</sequence>
<dbReference type="AlphaFoldDB" id="A0ABD0YR18"/>
<reference evidence="1 2" key="1">
    <citation type="submission" date="2024-07" db="EMBL/GenBank/DDBJ databases">
        <title>Chromosome-level genome assembly of the water stick insect Ranatra chinensis (Heteroptera: Nepidae).</title>
        <authorList>
            <person name="Liu X."/>
        </authorList>
    </citation>
    <scope>NUCLEOTIDE SEQUENCE [LARGE SCALE GENOMIC DNA]</scope>
    <source>
        <strain evidence="1">Cailab_2021Rc</strain>
        <tissue evidence="1">Muscle</tissue>
    </source>
</reference>
<gene>
    <name evidence="1" type="ORF">AAG570_008493</name>
</gene>
<evidence type="ECO:0000313" key="1">
    <source>
        <dbReference type="EMBL" id="KAL1138429.1"/>
    </source>
</evidence>
<comment type="caution">
    <text evidence="1">The sequence shown here is derived from an EMBL/GenBank/DDBJ whole genome shotgun (WGS) entry which is preliminary data.</text>
</comment>
<proteinExistence type="predicted"/>
<dbReference type="EMBL" id="JBFDAA010000003">
    <property type="protein sequence ID" value="KAL1138429.1"/>
    <property type="molecule type" value="Genomic_DNA"/>
</dbReference>
<name>A0ABD0YR18_9HEMI</name>